<accession>A0A380SYS1</accession>
<organism evidence="2 3">
    <name type="scientific">Pseudomonas wadenswilerensis</name>
    <dbReference type="NCBI Taxonomy" id="1785161"/>
    <lineage>
        <taxon>Bacteria</taxon>
        <taxon>Pseudomonadati</taxon>
        <taxon>Pseudomonadota</taxon>
        <taxon>Gammaproteobacteria</taxon>
        <taxon>Pseudomonadales</taxon>
        <taxon>Pseudomonadaceae</taxon>
        <taxon>Pseudomonas</taxon>
    </lineage>
</organism>
<name>A0A380SYS1_9PSED</name>
<evidence type="ECO:0000313" key="3">
    <source>
        <dbReference type="Proteomes" id="UP000255177"/>
    </source>
</evidence>
<protein>
    <submittedName>
        <fullName evidence="2">Uncharacterized protein</fullName>
    </submittedName>
</protein>
<proteinExistence type="predicted"/>
<feature type="region of interest" description="Disordered" evidence="1">
    <location>
        <begin position="110"/>
        <end position="153"/>
    </location>
</feature>
<evidence type="ECO:0000256" key="1">
    <source>
        <dbReference type="SAM" id="MobiDB-lite"/>
    </source>
</evidence>
<keyword evidence="3" id="KW-1185">Reference proteome</keyword>
<gene>
    <name evidence="2" type="ORF">CCOS864_01914</name>
</gene>
<reference evidence="3" key="1">
    <citation type="submission" date="2018-07" db="EMBL/GenBank/DDBJ databases">
        <authorList>
            <person name="Blom J."/>
        </authorList>
    </citation>
    <scope>NUCLEOTIDE SEQUENCE [LARGE SCALE GENOMIC DNA]</scope>
    <source>
        <strain evidence="3">CCOS 864</strain>
    </source>
</reference>
<sequence length="180" mass="19362">MATDFMLYLIEPASRCHFRKVRFGLWIQPVDATHCPLVCLARVYFCRFSTCHLWLGAIKAVRSDCFGRLLSSAKGRYGSTTDGHERQAGGRFAALFGCARGTASVGSPAPLPANTSCPQSPVKPESPSPCPSDWDGEPAVYLPGRSATQRSPSWEYAVPVRGLGRLRGKSGSVEDTAAPG</sequence>
<dbReference type="Proteomes" id="UP000255177">
    <property type="component" value="Unassembled WGS sequence"/>
</dbReference>
<evidence type="ECO:0000313" key="2">
    <source>
        <dbReference type="EMBL" id="SUQ62470.1"/>
    </source>
</evidence>
<dbReference type="EMBL" id="UIDD01000006">
    <property type="protein sequence ID" value="SUQ62470.1"/>
    <property type="molecule type" value="Genomic_DNA"/>
</dbReference>
<dbReference type="AlphaFoldDB" id="A0A380SYS1"/>